<comment type="similarity">
    <text evidence="2">Belongs to the ArgR family.</text>
</comment>
<dbReference type="InterPro" id="IPR020899">
    <property type="entry name" value="Arg_repress_C"/>
</dbReference>
<dbReference type="PANTHER" id="PTHR34471">
    <property type="entry name" value="ARGININE REPRESSOR"/>
    <property type="match status" value="1"/>
</dbReference>
<evidence type="ECO:0000256" key="4">
    <source>
        <dbReference type="ARBA" id="ARBA00023015"/>
    </source>
</evidence>
<dbReference type="GO" id="GO:0034618">
    <property type="term" value="F:arginine binding"/>
    <property type="evidence" value="ECO:0007669"/>
    <property type="project" value="InterPro"/>
</dbReference>
<evidence type="ECO:0000313" key="9">
    <source>
        <dbReference type="EMBL" id="VAX38818.1"/>
    </source>
</evidence>
<dbReference type="PANTHER" id="PTHR34471:SF1">
    <property type="entry name" value="ARGININE REPRESSOR"/>
    <property type="match status" value="1"/>
</dbReference>
<dbReference type="InterPro" id="IPR036251">
    <property type="entry name" value="Arg_repress_C_sf"/>
</dbReference>
<feature type="domain" description="Arginine repressor C-terminal" evidence="8">
    <location>
        <begin position="82"/>
        <end position="147"/>
    </location>
</feature>
<dbReference type="InterPro" id="IPR001669">
    <property type="entry name" value="Arg_repress"/>
</dbReference>
<evidence type="ECO:0000256" key="3">
    <source>
        <dbReference type="ARBA" id="ARBA00022490"/>
    </source>
</evidence>
<keyword evidence="4" id="KW-0805">Transcription regulation</keyword>
<dbReference type="Gene3D" id="1.10.10.10">
    <property type="entry name" value="Winged helix-like DNA-binding domain superfamily/Winged helix DNA-binding domain"/>
    <property type="match status" value="1"/>
</dbReference>
<keyword evidence="3" id="KW-0963">Cytoplasm</keyword>
<dbReference type="GO" id="GO:0003700">
    <property type="term" value="F:DNA-binding transcription factor activity"/>
    <property type="evidence" value="ECO:0007669"/>
    <property type="project" value="InterPro"/>
</dbReference>
<reference evidence="9" key="1">
    <citation type="submission" date="2018-06" db="EMBL/GenBank/DDBJ databases">
        <authorList>
            <person name="Zhirakovskaya E."/>
        </authorList>
    </citation>
    <scope>NUCLEOTIDE SEQUENCE</scope>
</reference>
<dbReference type="Pfam" id="PF02863">
    <property type="entry name" value="Arg_repressor_C"/>
    <property type="match status" value="1"/>
</dbReference>
<evidence type="ECO:0000256" key="6">
    <source>
        <dbReference type="ARBA" id="ARBA00023163"/>
    </source>
</evidence>
<dbReference type="InterPro" id="IPR036390">
    <property type="entry name" value="WH_DNA-bd_sf"/>
</dbReference>
<dbReference type="SUPFAM" id="SSF46785">
    <property type="entry name" value="Winged helix' DNA-binding domain"/>
    <property type="match status" value="1"/>
</dbReference>
<name>A0A3B1DRR0_9ZZZZ</name>
<sequence length="161" mass="17216">MSGRDRRQQLVIEILQKQPVDSQEDLRRTLSGRGVDVTQATLSRDLRELGAVKTPRGYQLPNAAGTNPAETSRAMAPLARTLSSFVTSIEPAATLLVLRTGPGHAQIVAVEIDRTGLPGIVGTLAGDDTIFVAVVSAHRVKELAREFLRLADLQPDNGAAV</sequence>
<protein>
    <submittedName>
        <fullName evidence="9">Arginine pathway regulatory protein ArgR, repressor of arg regulon</fullName>
    </submittedName>
</protein>
<dbReference type="NCBIfam" id="TIGR01529">
    <property type="entry name" value="argR_whole"/>
    <property type="match status" value="1"/>
</dbReference>
<dbReference type="Pfam" id="PF01316">
    <property type="entry name" value="Arg_repressor"/>
    <property type="match status" value="1"/>
</dbReference>
<feature type="domain" description="Arginine repressor DNA-binding" evidence="7">
    <location>
        <begin position="4"/>
        <end position="55"/>
    </location>
</feature>
<evidence type="ECO:0000259" key="7">
    <source>
        <dbReference type="Pfam" id="PF01316"/>
    </source>
</evidence>
<dbReference type="GO" id="GO:0051259">
    <property type="term" value="P:protein complex oligomerization"/>
    <property type="evidence" value="ECO:0007669"/>
    <property type="project" value="InterPro"/>
</dbReference>
<organism evidence="9">
    <name type="scientific">hydrothermal vent metagenome</name>
    <dbReference type="NCBI Taxonomy" id="652676"/>
    <lineage>
        <taxon>unclassified sequences</taxon>
        <taxon>metagenomes</taxon>
        <taxon>ecological metagenomes</taxon>
    </lineage>
</organism>
<dbReference type="EMBL" id="UOGK01000156">
    <property type="protein sequence ID" value="VAX38818.1"/>
    <property type="molecule type" value="Genomic_DNA"/>
</dbReference>
<evidence type="ECO:0000256" key="2">
    <source>
        <dbReference type="ARBA" id="ARBA00008316"/>
    </source>
</evidence>
<proteinExistence type="inferred from homology"/>
<keyword evidence="5" id="KW-0238">DNA-binding</keyword>
<dbReference type="HAMAP" id="MF_00173">
    <property type="entry name" value="Arg_repressor"/>
    <property type="match status" value="1"/>
</dbReference>
<dbReference type="Gene3D" id="3.30.1360.40">
    <property type="match status" value="1"/>
</dbReference>
<dbReference type="GO" id="GO:0003677">
    <property type="term" value="F:DNA binding"/>
    <property type="evidence" value="ECO:0007669"/>
    <property type="project" value="UniProtKB-KW"/>
</dbReference>
<dbReference type="PRINTS" id="PR01467">
    <property type="entry name" value="ARGREPRESSOR"/>
</dbReference>
<dbReference type="GO" id="GO:0006525">
    <property type="term" value="P:arginine metabolic process"/>
    <property type="evidence" value="ECO:0007669"/>
    <property type="project" value="InterPro"/>
</dbReference>
<dbReference type="InterPro" id="IPR020900">
    <property type="entry name" value="Arg_repress_DNA-bd"/>
</dbReference>
<dbReference type="SUPFAM" id="SSF55252">
    <property type="entry name" value="C-terminal domain of arginine repressor"/>
    <property type="match status" value="1"/>
</dbReference>
<dbReference type="AlphaFoldDB" id="A0A3B1DRR0"/>
<evidence type="ECO:0000256" key="1">
    <source>
        <dbReference type="ARBA" id="ARBA00004496"/>
    </source>
</evidence>
<evidence type="ECO:0000259" key="8">
    <source>
        <dbReference type="Pfam" id="PF02863"/>
    </source>
</evidence>
<evidence type="ECO:0000256" key="5">
    <source>
        <dbReference type="ARBA" id="ARBA00023125"/>
    </source>
</evidence>
<dbReference type="InterPro" id="IPR036388">
    <property type="entry name" value="WH-like_DNA-bd_sf"/>
</dbReference>
<dbReference type="GO" id="GO:0005737">
    <property type="term" value="C:cytoplasm"/>
    <property type="evidence" value="ECO:0007669"/>
    <property type="project" value="UniProtKB-SubCell"/>
</dbReference>
<keyword evidence="6" id="KW-0804">Transcription</keyword>
<accession>A0A3B1DRR0</accession>
<gene>
    <name evidence="9" type="ORF">MNBD_PLANCTO03-2167</name>
</gene>
<comment type="subcellular location">
    <subcellularLocation>
        <location evidence="1">Cytoplasm</location>
    </subcellularLocation>
</comment>